<reference evidence="4" key="1">
    <citation type="journal article" date="2012" name="Nature">
        <title>A physical, genetic and functional sequence assembly of the barley genome.</title>
        <authorList>
            <consortium name="The International Barley Genome Sequencing Consortium"/>
            <person name="Mayer K.F."/>
            <person name="Waugh R."/>
            <person name="Brown J.W."/>
            <person name="Schulman A."/>
            <person name="Langridge P."/>
            <person name="Platzer M."/>
            <person name="Fincher G.B."/>
            <person name="Muehlbauer G.J."/>
            <person name="Sato K."/>
            <person name="Close T.J."/>
            <person name="Wise R.P."/>
            <person name="Stein N."/>
        </authorList>
    </citation>
    <scope>NUCLEOTIDE SEQUENCE [LARGE SCALE GENOMIC DNA]</scope>
    <source>
        <strain evidence="4">cv. Morex</strain>
    </source>
</reference>
<feature type="compositionally biased region" description="Polar residues" evidence="1">
    <location>
        <begin position="500"/>
        <end position="511"/>
    </location>
</feature>
<feature type="compositionally biased region" description="Acidic residues" evidence="1">
    <location>
        <begin position="26"/>
        <end position="66"/>
    </location>
</feature>
<keyword evidence="4" id="KW-1185">Reference proteome</keyword>
<organism evidence="3 4">
    <name type="scientific">Hordeum vulgare subsp. vulgare</name>
    <name type="common">Domesticated barley</name>
    <dbReference type="NCBI Taxonomy" id="112509"/>
    <lineage>
        <taxon>Eukaryota</taxon>
        <taxon>Viridiplantae</taxon>
        <taxon>Streptophyta</taxon>
        <taxon>Embryophyta</taxon>
        <taxon>Tracheophyta</taxon>
        <taxon>Spermatophyta</taxon>
        <taxon>Magnoliopsida</taxon>
        <taxon>Liliopsida</taxon>
        <taxon>Poales</taxon>
        <taxon>Poaceae</taxon>
        <taxon>BOP clade</taxon>
        <taxon>Pooideae</taxon>
        <taxon>Triticodae</taxon>
        <taxon>Triticeae</taxon>
        <taxon>Hordeinae</taxon>
        <taxon>Hordeum</taxon>
    </lineage>
</organism>
<evidence type="ECO:0000313" key="3">
    <source>
        <dbReference type="EnsemblPlants" id="HORVU.MOREX.r3.7HG0656960.1"/>
    </source>
</evidence>
<proteinExistence type="predicted"/>
<dbReference type="EnsemblPlants" id="HORVU.MOREX.r3.7HG0656960.1">
    <property type="protein sequence ID" value="HORVU.MOREX.r3.7HG0656960.1"/>
    <property type="gene ID" value="HORVU.MOREX.r3.7HG0656960"/>
</dbReference>
<dbReference type="Gramene" id="HORVU.MOREX.r3.7HG0656960.1">
    <property type="protein sequence ID" value="HORVU.MOREX.r3.7HG0656960.1"/>
    <property type="gene ID" value="HORVU.MOREX.r3.7HG0656960"/>
</dbReference>
<name>A0A8I6YJK1_HORVV</name>
<evidence type="ECO:0000256" key="1">
    <source>
        <dbReference type="SAM" id="MobiDB-lite"/>
    </source>
</evidence>
<dbReference type="InterPro" id="IPR013989">
    <property type="entry name" value="Dev_and_cell_death_domain"/>
</dbReference>
<accession>A0A8I6YJK1</accession>
<dbReference type="Proteomes" id="UP000011116">
    <property type="component" value="Chromosome 7H"/>
</dbReference>
<dbReference type="GO" id="GO:0034976">
    <property type="term" value="P:response to endoplasmic reticulum stress"/>
    <property type="evidence" value="ECO:0007669"/>
    <property type="project" value="InterPro"/>
</dbReference>
<feature type="region of interest" description="Disordered" evidence="1">
    <location>
        <begin position="1"/>
        <end position="66"/>
    </location>
</feature>
<feature type="compositionally biased region" description="Low complexity" evidence="1">
    <location>
        <begin position="15"/>
        <end position="25"/>
    </location>
</feature>
<dbReference type="AlphaFoldDB" id="A0A8I6YJK1"/>
<feature type="region of interest" description="Disordered" evidence="1">
    <location>
        <begin position="495"/>
        <end position="519"/>
    </location>
</feature>
<protein>
    <recommendedName>
        <fullName evidence="2">DCD domain-containing protein</fullName>
    </recommendedName>
</protein>
<reference evidence="3" key="2">
    <citation type="submission" date="2020-10" db="EMBL/GenBank/DDBJ databases">
        <authorList>
            <person name="Scholz U."/>
            <person name="Mascher M."/>
            <person name="Fiebig A."/>
        </authorList>
    </citation>
    <scope>NUCLEOTIDE SEQUENCE [LARGE SCALE GENOMIC DNA]</scope>
    <source>
        <strain evidence="3">cv. Morex</strain>
    </source>
</reference>
<sequence>MEAEAAKRGRKERVAAAVGHAGMGMEVDEGAEVEEAIEDGEIGGEGSEAEEEVGEGDGTGWEEDGAFEGKGARTLVSAGSRGSRRGRGRGGFHHRAWHGDRNLPHHKLDIFSIPGVYGGAIILCNHVTKLESFKQKLFALPDYATSFIRKIRAGMLLFVFEREEKKLSGVFEATSDGALNILPNAFHSLRKPRPAQVRFRRVWFCKPLMEAEFSDEIKGLQPQMSFFGISYQQVLNLVHLFSSKRISLEPYKKPKSRVISDYNVSLARAGLGSSLHTGSNAFPSRSSSMLCNNRISAPHSPLMYGKQNAKHAAYNYESSLHPHIKSVIFKAPDIKAHVLEPNADFIPLDLDDCKSDTDAVPSDILGPAGLYLALPGSIINEDQDPEPFKVKHNEDDMYPAPVLSQSFHSLCETSQNSAIAHFMKERQSSMQGRGCKRMSTLQFDGHSHLPSPRSSTIAKKVSFSFDGDEISVTSDKALYRPALAELKQNREAVTKERKQQVSYTVQGTQSKSGDDSEKRSKLMSLSFAERVANLRVKSCFGSSQTLLMQSSKLSCTLLPDEE</sequence>
<reference evidence="3" key="3">
    <citation type="submission" date="2022-01" db="UniProtKB">
        <authorList>
            <consortium name="EnsemblPlants"/>
        </authorList>
    </citation>
    <scope>IDENTIFICATION</scope>
    <source>
        <strain evidence="3">subsp. vulgare</strain>
    </source>
</reference>
<evidence type="ECO:0000313" key="4">
    <source>
        <dbReference type="Proteomes" id="UP000011116"/>
    </source>
</evidence>
<dbReference type="SMART" id="SM00767">
    <property type="entry name" value="DCD"/>
    <property type="match status" value="1"/>
</dbReference>
<evidence type="ECO:0000259" key="2">
    <source>
        <dbReference type="PROSITE" id="PS51222"/>
    </source>
</evidence>
<dbReference type="PANTHER" id="PTHR46034">
    <property type="match status" value="1"/>
</dbReference>
<feature type="region of interest" description="Disordered" evidence="1">
    <location>
        <begin position="72"/>
        <end position="91"/>
    </location>
</feature>
<dbReference type="PROSITE" id="PS51222">
    <property type="entry name" value="DCD"/>
    <property type="match status" value="1"/>
</dbReference>
<dbReference type="InterPro" id="IPR044832">
    <property type="entry name" value="NRP-like"/>
</dbReference>
<dbReference type="PANTHER" id="PTHR46034:SF18">
    <property type="entry name" value="DCD DOMAIN-CONTAINING PROTEIN"/>
    <property type="match status" value="1"/>
</dbReference>
<gene>
    <name evidence="3" type="primary">LOC123408248</name>
</gene>
<dbReference type="Gramene" id="HORVU.MOREX.r2.7HG0545220.1">
    <property type="protein sequence ID" value="HORVU.MOREX.r2.7HG0545220.1"/>
    <property type="gene ID" value="HORVU.MOREX.r2.7HG0545220"/>
</dbReference>
<feature type="compositionally biased region" description="Basic residues" evidence="1">
    <location>
        <begin position="82"/>
        <end position="91"/>
    </location>
</feature>
<dbReference type="Pfam" id="PF10539">
    <property type="entry name" value="Dev_Cell_Death"/>
    <property type="match status" value="1"/>
</dbReference>
<feature type="domain" description="DCD" evidence="2">
    <location>
        <begin position="115"/>
        <end position="243"/>
    </location>
</feature>